<organism evidence="5 6">
    <name type="scientific">Paenactinomyces guangxiensis</name>
    <dbReference type="NCBI Taxonomy" id="1490290"/>
    <lineage>
        <taxon>Bacteria</taxon>
        <taxon>Bacillati</taxon>
        <taxon>Bacillota</taxon>
        <taxon>Bacilli</taxon>
        <taxon>Bacillales</taxon>
        <taxon>Thermoactinomycetaceae</taxon>
        <taxon>Paenactinomyces</taxon>
    </lineage>
</organism>
<gene>
    <name evidence="5" type="ORF">H1191_13380</name>
</gene>
<dbReference type="SUPFAM" id="SSF46785">
    <property type="entry name" value="Winged helix' DNA-binding domain"/>
    <property type="match status" value="1"/>
</dbReference>
<reference evidence="5 6" key="1">
    <citation type="submission" date="2020-07" db="EMBL/GenBank/DDBJ databases">
        <authorList>
            <person name="Feng H."/>
        </authorList>
    </citation>
    <scope>NUCLEOTIDE SEQUENCE [LARGE SCALE GENOMIC DNA]</scope>
    <source>
        <strain evidence="6">s-10</strain>
    </source>
</reference>
<name>A0A7W1WSR5_9BACL</name>
<comment type="similarity">
    <text evidence="1">Belongs to the BlaI transcriptional regulatory family.</text>
</comment>
<dbReference type="Proteomes" id="UP000535491">
    <property type="component" value="Unassembled WGS sequence"/>
</dbReference>
<keyword evidence="6" id="KW-1185">Reference proteome</keyword>
<evidence type="ECO:0000256" key="2">
    <source>
        <dbReference type="ARBA" id="ARBA00023015"/>
    </source>
</evidence>
<dbReference type="InterPro" id="IPR036390">
    <property type="entry name" value="WH_DNA-bd_sf"/>
</dbReference>
<dbReference type="Gene3D" id="1.10.10.10">
    <property type="entry name" value="Winged helix-like DNA-binding domain superfamily/Winged helix DNA-binding domain"/>
    <property type="match status" value="1"/>
</dbReference>
<accession>A0A7W1WSR5</accession>
<sequence>MSDDQRKTLVRLLGPLEIEIMNILWGQGQATVQDVLEQLQKNKDYAYTTIMTVMSRLTKKGVLKREKKGKVFVYQPAYSPDEWIEKTSSHTIQSLLEDFGDVAIAQFVDVVGHKPEHLKKLKRFIQQLEQGDPS</sequence>
<evidence type="ECO:0000256" key="3">
    <source>
        <dbReference type="ARBA" id="ARBA00023125"/>
    </source>
</evidence>
<keyword evidence="3" id="KW-0238">DNA-binding</keyword>
<evidence type="ECO:0000313" key="6">
    <source>
        <dbReference type="Proteomes" id="UP000535491"/>
    </source>
</evidence>
<comment type="caution">
    <text evidence="5">The sequence shown here is derived from an EMBL/GenBank/DDBJ whole genome shotgun (WGS) entry which is preliminary data.</text>
</comment>
<dbReference type="GO" id="GO:0003677">
    <property type="term" value="F:DNA binding"/>
    <property type="evidence" value="ECO:0007669"/>
    <property type="project" value="UniProtKB-KW"/>
</dbReference>
<keyword evidence="2" id="KW-0805">Transcription regulation</keyword>
<dbReference type="GO" id="GO:0045892">
    <property type="term" value="P:negative regulation of DNA-templated transcription"/>
    <property type="evidence" value="ECO:0007669"/>
    <property type="project" value="InterPro"/>
</dbReference>
<evidence type="ECO:0000256" key="4">
    <source>
        <dbReference type="ARBA" id="ARBA00023163"/>
    </source>
</evidence>
<evidence type="ECO:0000313" key="5">
    <source>
        <dbReference type="EMBL" id="MBA4495298.1"/>
    </source>
</evidence>
<dbReference type="EMBL" id="JACEIQ010000014">
    <property type="protein sequence ID" value="MBA4495298.1"/>
    <property type="molecule type" value="Genomic_DNA"/>
</dbReference>
<dbReference type="InterPro" id="IPR036388">
    <property type="entry name" value="WH-like_DNA-bd_sf"/>
</dbReference>
<protein>
    <submittedName>
        <fullName evidence="5">BlaI/MecI/CopY family transcriptional regulator</fullName>
    </submittedName>
</protein>
<dbReference type="InterPro" id="IPR005650">
    <property type="entry name" value="BlaI_family"/>
</dbReference>
<dbReference type="AlphaFoldDB" id="A0A7W1WSR5"/>
<evidence type="ECO:0000256" key="1">
    <source>
        <dbReference type="ARBA" id="ARBA00011046"/>
    </source>
</evidence>
<proteinExistence type="inferred from homology"/>
<dbReference type="Pfam" id="PF03965">
    <property type="entry name" value="Penicillinase_R"/>
    <property type="match status" value="1"/>
</dbReference>
<dbReference type="PIRSF" id="PIRSF019455">
    <property type="entry name" value="CopR_AtkY"/>
    <property type="match status" value="1"/>
</dbReference>
<keyword evidence="4" id="KW-0804">Transcription</keyword>